<evidence type="ECO:0000256" key="3">
    <source>
        <dbReference type="PROSITE-ProRule" id="PRU00023"/>
    </source>
</evidence>
<dbReference type="SUPFAM" id="SSF48403">
    <property type="entry name" value="Ankyrin repeat"/>
    <property type="match status" value="1"/>
</dbReference>
<dbReference type="InterPro" id="IPR036770">
    <property type="entry name" value="Ankyrin_rpt-contain_sf"/>
</dbReference>
<feature type="compositionally biased region" description="Basic residues" evidence="4">
    <location>
        <begin position="1"/>
        <end position="11"/>
    </location>
</feature>
<name>A0A7I8VS50_9ANNE</name>
<sequence>MRRSARGGSRGKKSDGKGSRPTTSQSEREELQDESGNIAWRCAIEGKAERLNRCFENSEDPYHEKIEEMMGLRDDDEGKTPLDIASILGRDKVVGEIIYRNFDVNCKMEKSFYTSLHLAAAWGSIKCVKQLVEAGADLHHKNSAGERAREIALRYSQTECVDYLDWAEAKQDLLLCIERMRATLGDNEKVQGKLTRDDKNIANGACNEKQVWVDGSPNATTKDYIAMKHDLDEILTPIWEKINNPSKEFLFLH</sequence>
<dbReference type="Gene3D" id="1.25.40.20">
    <property type="entry name" value="Ankyrin repeat-containing domain"/>
    <property type="match status" value="1"/>
</dbReference>
<dbReference type="Proteomes" id="UP000549394">
    <property type="component" value="Unassembled WGS sequence"/>
</dbReference>
<feature type="repeat" description="ANK" evidence="3">
    <location>
        <begin position="111"/>
        <end position="143"/>
    </location>
</feature>
<evidence type="ECO:0000256" key="4">
    <source>
        <dbReference type="SAM" id="MobiDB-lite"/>
    </source>
</evidence>
<dbReference type="PANTHER" id="PTHR24171">
    <property type="entry name" value="ANKYRIN REPEAT DOMAIN-CONTAINING PROTEIN 39-RELATED"/>
    <property type="match status" value="1"/>
</dbReference>
<comment type="caution">
    <text evidence="5">The sequence shown here is derived from an EMBL/GenBank/DDBJ whole genome shotgun (WGS) entry which is preliminary data.</text>
</comment>
<dbReference type="PROSITE" id="PS50088">
    <property type="entry name" value="ANK_REPEAT"/>
    <property type="match status" value="1"/>
</dbReference>
<dbReference type="OrthoDB" id="194358at2759"/>
<feature type="region of interest" description="Disordered" evidence="4">
    <location>
        <begin position="1"/>
        <end position="34"/>
    </location>
</feature>
<evidence type="ECO:0000256" key="2">
    <source>
        <dbReference type="ARBA" id="ARBA00023043"/>
    </source>
</evidence>
<accession>A0A7I8VS50</accession>
<evidence type="ECO:0000256" key="1">
    <source>
        <dbReference type="ARBA" id="ARBA00022737"/>
    </source>
</evidence>
<proteinExistence type="predicted"/>
<dbReference type="EMBL" id="CAJFCJ010000008">
    <property type="protein sequence ID" value="CAD5118196.1"/>
    <property type="molecule type" value="Genomic_DNA"/>
</dbReference>
<dbReference type="SUPFAM" id="SSF100934">
    <property type="entry name" value="Heat shock protein 70kD (HSP70), C-terminal subdomain"/>
    <property type="match status" value="1"/>
</dbReference>
<evidence type="ECO:0000313" key="6">
    <source>
        <dbReference type="Proteomes" id="UP000549394"/>
    </source>
</evidence>
<gene>
    <name evidence="5" type="ORF">DGYR_LOCUS6616</name>
</gene>
<protein>
    <submittedName>
        <fullName evidence="5">Uncharacterized protein</fullName>
    </submittedName>
</protein>
<dbReference type="InterPro" id="IPR002110">
    <property type="entry name" value="Ankyrin_rpt"/>
</dbReference>
<keyword evidence="6" id="KW-1185">Reference proteome</keyword>
<reference evidence="5 6" key="1">
    <citation type="submission" date="2020-08" db="EMBL/GenBank/DDBJ databases">
        <authorList>
            <person name="Hejnol A."/>
        </authorList>
    </citation>
    <scope>NUCLEOTIDE SEQUENCE [LARGE SCALE GENOMIC DNA]</scope>
</reference>
<dbReference type="Pfam" id="PF12796">
    <property type="entry name" value="Ank_2"/>
    <property type="match status" value="1"/>
</dbReference>
<organism evidence="5 6">
    <name type="scientific">Dimorphilus gyrociliatus</name>
    <dbReference type="NCBI Taxonomy" id="2664684"/>
    <lineage>
        <taxon>Eukaryota</taxon>
        <taxon>Metazoa</taxon>
        <taxon>Spiralia</taxon>
        <taxon>Lophotrochozoa</taxon>
        <taxon>Annelida</taxon>
        <taxon>Polychaeta</taxon>
        <taxon>Polychaeta incertae sedis</taxon>
        <taxon>Dinophilidae</taxon>
        <taxon>Dimorphilus</taxon>
    </lineage>
</organism>
<dbReference type="InterPro" id="IPR029048">
    <property type="entry name" value="HSP70_C_sf"/>
</dbReference>
<dbReference type="Gene3D" id="1.20.1270.10">
    <property type="match status" value="1"/>
</dbReference>
<keyword evidence="1" id="KW-0677">Repeat</keyword>
<dbReference type="SMART" id="SM00248">
    <property type="entry name" value="ANK"/>
    <property type="match status" value="2"/>
</dbReference>
<keyword evidence="2 3" id="KW-0040">ANK repeat</keyword>
<dbReference type="AlphaFoldDB" id="A0A7I8VS50"/>
<dbReference type="PROSITE" id="PS50297">
    <property type="entry name" value="ANK_REP_REGION"/>
    <property type="match status" value="1"/>
</dbReference>
<evidence type="ECO:0000313" key="5">
    <source>
        <dbReference type="EMBL" id="CAD5118196.1"/>
    </source>
</evidence>